<feature type="compositionally biased region" description="Basic and acidic residues" evidence="1">
    <location>
        <begin position="392"/>
        <end position="401"/>
    </location>
</feature>
<gene>
    <name evidence="2" type="ORF">PV04_05601</name>
</gene>
<dbReference type="AlphaFoldDB" id="A0A0D2FNB1"/>
<feature type="compositionally biased region" description="Polar residues" evidence="1">
    <location>
        <begin position="149"/>
        <end position="158"/>
    </location>
</feature>
<proteinExistence type="predicted"/>
<keyword evidence="3" id="KW-1185">Reference proteome</keyword>
<evidence type="ECO:0000313" key="2">
    <source>
        <dbReference type="EMBL" id="KIW69743.1"/>
    </source>
</evidence>
<reference evidence="2 3" key="1">
    <citation type="submission" date="2015-01" db="EMBL/GenBank/DDBJ databases">
        <title>The Genome Sequence of Capronia semiimmersa CBS27337.</title>
        <authorList>
            <consortium name="The Broad Institute Genomics Platform"/>
            <person name="Cuomo C."/>
            <person name="de Hoog S."/>
            <person name="Gorbushina A."/>
            <person name="Stielow B."/>
            <person name="Teixiera M."/>
            <person name="Abouelleil A."/>
            <person name="Chapman S.B."/>
            <person name="Priest M."/>
            <person name="Young S.K."/>
            <person name="Wortman J."/>
            <person name="Nusbaum C."/>
            <person name="Birren B."/>
        </authorList>
    </citation>
    <scope>NUCLEOTIDE SEQUENCE [LARGE SCALE GENOMIC DNA]</scope>
    <source>
        <strain evidence="2 3">CBS 27337</strain>
    </source>
</reference>
<name>A0A0D2FNB1_9EURO</name>
<sequence>MPPMKTTPPAKALKTERTHEENQERAYIAASRRSDRSLEARIESARRASEIHKRRTGRSLRVTEQDVVNEEMYEEEEDDLPLQYRRLTEHLQTGSADFNRRLAAYLTNQVAMRTAMEQMVQSPYSLLPGRAYQGGSGMFPSPMLPQQHGMVQSPSTYQRPAPYPSPHHPSFRQVHGRASSMQAIPTAQGLTSPPMSVQHVSIDNRRMSTPTLANPDLSTGQQIRTHGLEADSEYQRQTQSATLPQGATGSTAFLPLWRDMGPFTTSLPPESQQMLAQAPGFDSRDPSYAMLMHGSDQFINDPYYPWQSMDGGMKSMLAHPSVYQVPSPTLAPAVLEKNADHTAERSCTSASMSASAPSYSSITGDMAPDSGQTTPPGEGFWDHFVMESSWEDGTKGIDRPGVDSTPGDDNIPGGDSKPVVERLPGKNPRSVEIVSGGEVDKKYGA</sequence>
<dbReference type="EMBL" id="KN846958">
    <property type="protein sequence ID" value="KIW69743.1"/>
    <property type="molecule type" value="Genomic_DNA"/>
</dbReference>
<feature type="region of interest" description="Disordered" evidence="1">
    <location>
        <begin position="1"/>
        <end position="37"/>
    </location>
</feature>
<dbReference type="Proteomes" id="UP000054266">
    <property type="component" value="Unassembled WGS sequence"/>
</dbReference>
<evidence type="ECO:0000313" key="3">
    <source>
        <dbReference type="Proteomes" id="UP000054266"/>
    </source>
</evidence>
<accession>A0A0D2FNB1</accession>
<dbReference type="HOGENOM" id="CLU_039192_1_0_1"/>
<feature type="region of interest" description="Disordered" evidence="1">
    <location>
        <begin position="391"/>
        <end position="445"/>
    </location>
</feature>
<dbReference type="STRING" id="5601.A0A0D2FNB1"/>
<protein>
    <submittedName>
        <fullName evidence="2">Uncharacterized protein</fullName>
    </submittedName>
</protein>
<feature type="compositionally biased region" description="Basic and acidic residues" evidence="1">
    <location>
        <begin position="13"/>
        <end position="24"/>
    </location>
</feature>
<evidence type="ECO:0000256" key="1">
    <source>
        <dbReference type="SAM" id="MobiDB-lite"/>
    </source>
</evidence>
<feature type="region of interest" description="Disordered" evidence="1">
    <location>
        <begin position="148"/>
        <end position="173"/>
    </location>
</feature>
<organism evidence="2 3">
    <name type="scientific">Phialophora macrospora</name>
    <dbReference type="NCBI Taxonomy" id="1851006"/>
    <lineage>
        <taxon>Eukaryota</taxon>
        <taxon>Fungi</taxon>
        <taxon>Dikarya</taxon>
        <taxon>Ascomycota</taxon>
        <taxon>Pezizomycotina</taxon>
        <taxon>Eurotiomycetes</taxon>
        <taxon>Chaetothyriomycetidae</taxon>
        <taxon>Chaetothyriales</taxon>
        <taxon>Herpotrichiellaceae</taxon>
        <taxon>Phialophora</taxon>
    </lineage>
</organism>